<name>I4C992_DESTA</name>
<dbReference type="Gene3D" id="2.60.40.3680">
    <property type="match status" value="1"/>
</dbReference>
<dbReference type="Proteomes" id="UP000006055">
    <property type="component" value="Chromosome"/>
</dbReference>
<keyword evidence="2" id="KW-1185">Reference proteome</keyword>
<evidence type="ECO:0000313" key="1">
    <source>
        <dbReference type="EMBL" id="AFM26133.1"/>
    </source>
</evidence>
<evidence type="ECO:0000313" key="2">
    <source>
        <dbReference type="Proteomes" id="UP000006055"/>
    </source>
</evidence>
<gene>
    <name evidence="1" type="ordered locus">Desti_3482</name>
</gene>
<dbReference type="HOGENOM" id="CLU_1025758_0_0_7"/>
<dbReference type="STRING" id="706587.Desti_3482"/>
<dbReference type="RefSeq" id="WP_014811265.1">
    <property type="nucleotide sequence ID" value="NC_018025.1"/>
</dbReference>
<protein>
    <submittedName>
        <fullName evidence="1">Uncharacterized protein</fullName>
    </submittedName>
</protein>
<dbReference type="EMBL" id="CP003360">
    <property type="protein sequence ID" value="AFM26133.1"/>
    <property type="molecule type" value="Genomic_DNA"/>
</dbReference>
<proteinExistence type="predicted"/>
<reference evidence="2" key="1">
    <citation type="submission" date="2012-06" db="EMBL/GenBank/DDBJ databases">
        <title>Complete sequence of chromosome of Desulfomonile tiedjei DSM 6799.</title>
        <authorList>
            <person name="Lucas S."/>
            <person name="Copeland A."/>
            <person name="Lapidus A."/>
            <person name="Glavina del Rio T."/>
            <person name="Dalin E."/>
            <person name="Tice H."/>
            <person name="Bruce D."/>
            <person name="Goodwin L."/>
            <person name="Pitluck S."/>
            <person name="Peters L."/>
            <person name="Ovchinnikova G."/>
            <person name="Zeytun A."/>
            <person name="Lu M."/>
            <person name="Kyrpides N."/>
            <person name="Mavromatis K."/>
            <person name="Ivanova N."/>
            <person name="Brettin T."/>
            <person name="Detter J.C."/>
            <person name="Han C."/>
            <person name="Larimer F."/>
            <person name="Land M."/>
            <person name="Hauser L."/>
            <person name="Markowitz V."/>
            <person name="Cheng J.-F."/>
            <person name="Hugenholtz P."/>
            <person name="Woyke T."/>
            <person name="Wu D."/>
            <person name="Spring S."/>
            <person name="Schroeder M."/>
            <person name="Brambilla E."/>
            <person name="Klenk H.-P."/>
            <person name="Eisen J.A."/>
        </authorList>
    </citation>
    <scope>NUCLEOTIDE SEQUENCE [LARGE SCALE GENOMIC DNA]</scope>
    <source>
        <strain evidence="2">ATCC 49306 / DSM 6799 / DCB-1</strain>
    </source>
</reference>
<organism evidence="1 2">
    <name type="scientific">Desulfomonile tiedjei (strain ATCC 49306 / DSM 6799 / DCB-1)</name>
    <dbReference type="NCBI Taxonomy" id="706587"/>
    <lineage>
        <taxon>Bacteria</taxon>
        <taxon>Pseudomonadati</taxon>
        <taxon>Thermodesulfobacteriota</taxon>
        <taxon>Desulfomonilia</taxon>
        <taxon>Desulfomonilales</taxon>
        <taxon>Desulfomonilaceae</taxon>
        <taxon>Desulfomonile</taxon>
    </lineage>
</organism>
<accession>I4C992</accession>
<dbReference type="AlphaFoldDB" id="I4C992"/>
<sequence length="271" mass="31146">MKRRFIDFSKKKARMCPRRLLLYLITGAFLCFPNPGMTNQTPLHVVGGGAAPKSQHETVRMDSEQVMIRLGQRSYTVDAIFHLFNTGETVTEWVGFPKRRVKLTGGWLPQPDFVRFDTWVDGRHVNATEFRDSQAHVSLWEDLVSLRYLLGKLIYSYARLGPMRNDWLGQRVTFPRHARTTIRTIYEAEYSYPVWPRGAFYIFGTGRYWKDGIGRATFVIDCTDVGGTSKAHVYFPVATGPKIISENVITFDARRLKPPPDVQLYINVHVP</sequence>
<dbReference type="KEGG" id="dti:Desti_3482"/>